<keyword evidence="1" id="KW-0285">Flavoprotein</keyword>
<evidence type="ECO:0000256" key="2">
    <source>
        <dbReference type="ARBA" id="ARBA00022643"/>
    </source>
</evidence>
<reference evidence="6 8" key="2">
    <citation type="submission" date="2020-02" db="EMBL/GenBank/DDBJ databases">
        <authorList>
            <person name="Feng H."/>
        </authorList>
    </citation>
    <scope>NUCLEOTIDE SEQUENCE [LARGE SCALE GENOMIC DNA]</scope>
    <source>
        <strain evidence="6 8">Gsoil 114</strain>
    </source>
</reference>
<dbReference type="InterPro" id="IPR005025">
    <property type="entry name" value="FMN_Rdtase-like_dom"/>
</dbReference>
<sequence length="182" mass="20198">MSEVIIISGSPSATSSSEAALYYLQKQVEKEGLTTSFYSVRDVSPEDLFYARFDSKIIQEISKQIQSAKAVIIGSPVYKASYSGVLKALLDLLPEDVFQDTPVLPIMVGGSQSHLLAVDFAFKPLLSNMKGELLRGVYVLEQFIQKNNSNHPIVNEDILLRLESQVQELIKLIHAASTYVHH</sequence>
<comment type="caution">
    <text evidence="5">The sequence shown here is derived from an EMBL/GenBank/DDBJ whole genome shotgun (WGS) entry which is preliminary data.</text>
</comment>
<protein>
    <submittedName>
        <fullName evidence="6">NADPH-dependent FMN reductase</fullName>
        <ecNumber evidence="6">1.5.1.38</ecNumber>
    </submittedName>
</protein>
<reference evidence="5 7" key="1">
    <citation type="submission" date="2014-10" db="EMBL/GenBank/DDBJ databases">
        <title>Draft genome of phytase producing Bacillus ginsengihumi strain M2.11.</title>
        <authorList>
            <person name="Toymentseva A."/>
            <person name="Boulygina E.A."/>
            <person name="Kazakov S.V."/>
            <person name="Kayumov I."/>
            <person name="Suleimanova A.D."/>
            <person name="Mardanova A.M."/>
            <person name="Maria S.N."/>
            <person name="Sergey M.Y."/>
            <person name="Sharipova M.R."/>
        </authorList>
    </citation>
    <scope>NUCLEOTIDE SEQUENCE [LARGE SCALE GENOMIC DNA]</scope>
    <source>
        <strain evidence="5 7">M2.11</strain>
    </source>
</reference>
<evidence type="ECO:0000313" key="5">
    <source>
        <dbReference type="EMBL" id="KHD84673.1"/>
    </source>
</evidence>
<dbReference type="GO" id="GO:0052873">
    <property type="term" value="F:FMN reductase (NADPH) activity"/>
    <property type="evidence" value="ECO:0007669"/>
    <property type="project" value="UniProtKB-EC"/>
</dbReference>
<evidence type="ECO:0000313" key="8">
    <source>
        <dbReference type="Proteomes" id="UP000476934"/>
    </source>
</evidence>
<organism evidence="5 7">
    <name type="scientific">Heyndrickxia ginsengihumi</name>
    <dbReference type="NCBI Taxonomy" id="363870"/>
    <lineage>
        <taxon>Bacteria</taxon>
        <taxon>Bacillati</taxon>
        <taxon>Bacillota</taxon>
        <taxon>Bacilli</taxon>
        <taxon>Bacillales</taxon>
        <taxon>Bacillaceae</taxon>
        <taxon>Heyndrickxia</taxon>
    </lineage>
</organism>
<keyword evidence="3 6" id="KW-0560">Oxidoreductase</keyword>
<evidence type="ECO:0000313" key="6">
    <source>
        <dbReference type="EMBL" id="NEY20561.1"/>
    </source>
</evidence>
<dbReference type="SUPFAM" id="SSF52218">
    <property type="entry name" value="Flavoproteins"/>
    <property type="match status" value="1"/>
</dbReference>
<dbReference type="Pfam" id="PF03358">
    <property type="entry name" value="FMN_red"/>
    <property type="match status" value="1"/>
</dbReference>
<proteinExistence type="predicted"/>
<dbReference type="OrthoDB" id="1643408at2"/>
<dbReference type="InterPro" id="IPR020048">
    <property type="entry name" value="NADPH-dep_FMN_reduc_SsuE"/>
</dbReference>
<accession>A0A0A6VAZ7</accession>
<dbReference type="EMBL" id="JAAIWK010000018">
    <property type="protein sequence ID" value="NEY20561.1"/>
    <property type="molecule type" value="Genomic_DNA"/>
</dbReference>
<dbReference type="EMBL" id="JRUN01000047">
    <property type="protein sequence ID" value="KHD84673.1"/>
    <property type="molecule type" value="Genomic_DNA"/>
</dbReference>
<dbReference type="AlphaFoldDB" id="A0A0A6VAZ7"/>
<reference evidence="6 8" key="3">
    <citation type="submission" date="2020-03" db="EMBL/GenBank/DDBJ databases">
        <title>Bacillus aquiflavi sp. nov., isolated from yellow water of strong flavor Chinese baijiu in Yibin region of China.</title>
        <authorList>
            <person name="Xie J."/>
        </authorList>
    </citation>
    <scope>NUCLEOTIDE SEQUENCE [LARGE SCALE GENOMIC DNA]</scope>
    <source>
        <strain evidence="6 8">Gsoil 114</strain>
    </source>
</reference>
<dbReference type="GO" id="GO:0046306">
    <property type="term" value="P:alkanesulfonate catabolic process"/>
    <property type="evidence" value="ECO:0007669"/>
    <property type="project" value="InterPro"/>
</dbReference>
<keyword evidence="8" id="KW-1185">Reference proteome</keyword>
<keyword evidence="2" id="KW-0288">FMN</keyword>
<evidence type="ECO:0000256" key="1">
    <source>
        <dbReference type="ARBA" id="ARBA00022630"/>
    </source>
</evidence>
<gene>
    <name evidence="6" type="primary">ssuE</name>
    <name evidence="6" type="ORF">G4D61_11405</name>
    <name evidence="5" type="ORF">NG54_14040</name>
</gene>
<dbReference type="RefSeq" id="WP_025729176.1">
    <property type="nucleotide sequence ID" value="NZ_JAAIWK010000018.1"/>
</dbReference>
<dbReference type="InterPro" id="IPR029039">
    <property type="entry name" value="Flavoprotein-like_sf"/>
</dbReference>
<name>A0A0A6VAZ7_9BACI</name>
<dbReference type="EC" id="1.5.1.38" evidence="6"/>
<evidence type="ECO:0000313" key="7">
    <source>
        <dbReference type="Proteomes" id="UP000030588"/>
    </source>
</evidence>
<dbReference type="STRING" id="363870.NG54_14040"/>
<dbReference type="PANTHER" id="PTHR43408:SF1">
    <property type="entry name" value="FMN REDUCTASE (NADPH)"/>
    <property type="match status" value="1"/>
</dbReference>
<dbReference type="Proteomes" id="UP000476934">
    <property type="component" value="Unassembled WGS sequence"/>
</dbReference>
<dbReference type="NCBIfam" id="TIGR03567">
    <property type="entry name" value="FMN_reduc_SsuE"/>
    <property type="match status" value="1"/>
</dbReference>
<dbReference type="Gene3D" id="3.40.50.360">
    <property type="match status" value="1"/>
</dbReference>
<dbReference type="InterPro" id="IPR051814">
    <property type="entry name" value="NAD(P)H-dep_FMN_reductase"/>
</dbReference>
<evidence type="ECO:0000259" key="4">
    <source>
        <dbReference type="Pfam" id="PF03358"/>
    </source>
</evidence>
<dbReference type="PANTHER" id="PTHR43408">
    <property type="entry name" value="FMN REDUCTASE (NADPH)"/>
    <property type="match status" value="1"/>
</dbReference>
<feature type="domain" description="NADPH-dependent FMN reductase-like" evidence="4">
    <location>
        <begin position="4"/>
        <end position="139"/>
    </location>
</feature>
<dbReference type="Proteomes" id="UP000030588">
    <property type="component" value="Unassembled WGS sequence"/>
</dbReference>
<evidence type="ECO:0000256" key="3">
    <source>
        <dbReference type="ARBA" id="ARBA00023002"/>
    </source>
</evidence>